<dbReference type="AlphaFoldDB" id="A0A4Q4TI72"/>
<gene>
    <name evidence="2" type="ORF">DL764_003017</name>
</gene>
<comment type="caution">
    <text evidence="2">The sequence shown here is derived from an EMBL/GenBank/DDBJ whole genome shotgun (WGS) entry which is preliminary data.</text>
</comment>
<evidence type="ECO:0000256" key="1">
    <source>
        <dbReference type="SAM" id="MobiDB-lite"/>
    </source>
</evidence>
<evidence type="ECO:0000313" key="2">
    <source>
        <dbReference type="EMBL" id="RYP06671.1"/>
    </source>
</evidence>
<reference evidence="2 3" key="1">
    <citation type="submission" date="2018-06" db="EMBL/GenBank/DDBJ databases">
        <title>Complete Genomes of Monosporascus.</title>
        <authorList>
            <person name="Robinson A.J."/>
            <person name="Natvig D.O."/>
        </authorList>
    </citation>
    <scope>NUCLEOTIDE SEQUENCE [LARGE SCALE GENOMIC DNA]</scope>
    <source>
        <strain evidence="2 3">CBS 110550</strain>
    </source>
</reference>
<name>A0A4Q4TI72_9PEZI</name>
<evidence type="ECO:0000313" key="3">
    <source>
        <dbReference type="Proteomes" id="UP000293360"/>
    </source>
</evidence>
<dbReference type="OrthoDB" id="1896086at2759"/>
<dbReference type="EMBL" id="QJNU01000120">
    <property type="protein sequence ID" value="RYP06671.1"/>
    <property type="molecule type" value="Genomic_DNA"/>
</dbReference>
<dbReference type="STRING" id="155417.A0A4Q4TI72"/>
<feature type="region of interest" description="Disordered" evidence="1">
    <location>
        <begin position="17"/>
        <end position="37"/>
    </location>
</feature>
<proteinExistence type="predicted"/>
<organism evidence="2 3">
    <name type="scientific">Monosporascus ibericus</name>
    <dbReference type="NCBI Taxonomy" id="155417"/>
    <lineage>
        <taxon>Eukaryota</taxon>
        <taxon>Fungi</taxon>
        <taxon>Dikarya</taxon>
        <taxon>Ascomycota</taxon>
        <taxon>Pezizomycotina</taxon>
        <taxon>Sordariomycetes</taxon>
        <taxon>Xylariomycetidae</taxon>
        <taxon>Xylariales</taxon>
        <taxon>Xylariales incertae sedis</taxon>
        <taxon>Monosporascus</taxon>
    </lineage>
</organism>
<protein>
    <submittedName>
        <fullName evidence="2">Uncharacterized protein</fullName>
    </submittedName>
</protein>
<sequence length="123" mass="13405">MMPDLDAKLVQGDKVETRNTTAPNSGSLCRSPGGGYPMSRNSYRTDMAVSSILRSSCTEIIANLAIYNMINHTRKEPPSEIPGTPAIGEVGYFGRNQRPLRPVGPVSSDNFERRPTSHATPSR</sequence>
<feature type="compositionally biased region" description="Polar residues" evidence="1">
    <location>
        <begin position="18"/>
        <end position="28"/>
    </location>
</feature>
<feature type="region of interest" description="Disordered" evidence="1">
    <location>
        <begin position="77"/>
        <end position="123"/>
    </location>
</feature>
<accession>A0A4Q4TI72</accession>
<dbReference type="Proteomes" id="UP000293360">
    <property type="component" value="Unassembled WGS sequence"/>
</dbReference>
<keyword evidence="3" id="KW-1185">Reference proteome</keyword>